<comment type="caution">
    <text evidence="1">The sequence shown here is derived from an EMBL/GenBank/DDBJ whole genome shotgun (WGS) entry which is preliminary data.</text>
</comment>
<keyword evidence="2" id="KW-1185">Reference proteome</keyword>
<dbReference type="AlphaFoldDB" id="A0A2W1LFP1"/>
<organism evidence="1 2">
    <name type="scientific">Paenibacillus sambharensis</name>
    <dbReference type="NCBI Taxonomy" id="1803190"/>
    <lineage>
        <taxon>Bacteria</taxon>
        <taxon>Bacillati</taxon>
        <taxon>Bacillota</taxon>
        <taxon>Bacilli</taxon>
        <taxon>Bacillales</taxon>
        <taxon>Paenibacillaceae</taxon>
        <taxon>Paenibacillus</taxon>
    </lineage>
</organism>
<reference evidence="1 2" key="1">
    <citation type="submission" date="2018-06" db="EMBL/GenBank/DDBJ databases">
        <title>Paenibacillus imtechensis sp. nov.</title>
        <authorList>
            <person name="Pinnaka A.K."/>
            <person name="Singh H."/>
            <person name="Kaur M."/>
        </authorList>
    </citation>
    <scope>NUCLEOTIDE SEQUENCE [LARGE SCALE GENOMIC DNA]</scope>
    <source>
        <strain evidence="1 2">SMB1</strain>
    </source>
</reference>
<name>A0A2W1LFP1_9BACL</name>
<dbReference type="OrthoDB" id="2626605at2"/>
<evidence type="ECO:0000313" key="2">
    <source>
        <dbReference type="Proteomes" id="UP000249522"/>
    </source>
</evidence>
<evidence type="ECO:0000313" key="1">
    <source>
        <dbReference type="EMBL" id="PZD93852.1"/>
    </source>
</evidence>
<dbReference type="EMBL" id="QKRB01000055">
    <property type="protein sequence ID" value="PZD93852.1"/>
    <property type="molecule type" value="Genomic_DNA"/>
</dbReference>
<sequence>MIDQLESNYNCANASQDLYELKREIAQLQLKQHLSSEEQQLLNRCANQMSFIKNKCAIDNGREENNHPV</sequence>
<dbReference type="RefSeq" id="WP_111148663.1">
    <property type="nucleotide sequence ID" value="NZ_QKRB01000055.1"/>
</dbReference>
<accession>A0A2W1LFP1</accession>
<proteinExistence type="predicted"/>
<dbReference type="Proteomes" id="UP000249522">
    <property type="component" value="Unassembled WGS sequence"/>
</dbReference>
<gene>
    <name evidence="1" type="ORF">DNH61_20320</name>
</gene>
<protein>
    <submittedName>
        <fullName evidence="1">DUF2524 domain-containing protein</fullName>
    </submittedName>
</protein>